<dbReference type="RefSeq" id="WP_377961692.1">
    <property type="nucleotide sequence ID" value="NZ_JBHZOL010000021.1"/>
</dbReference>
<dbReference type="InterPro" id="IPR000524">
    <property type="entry name" value="Tscrpt_reg_HTH_GntR"/>
</dbReference>
<name>A0ABW6IC66_9CYAN</name>
<evidence type="ECO:0000313" key="5">
    <source>
        <dbReference type="EMBL" id="MFE4105337.1"/>
    </source>
</evidence>
<protein>
    <submittedName>
        <fullName evidence="5">GntR family transcriptional regulator</fullName>
    </submittedName>
</protein>
<dbReference type="EMBL" id="JBHZOL010000021">
    <property type="protein sequence ID" value="MFE4105337.1"/>
    <property type="molecule type" value="Genomic_DNA"/>
</dbReference>
<keyword evidence="1" id="KW-0805">Transcription regulation</keyword>
<dbReference type="Proteomes" id="UP001600165">
    <property type="component" value="Unassembled WGS sequence"/>
</dbReference>
<reference evidence="5 6" key="1">
    <citation type="submission" date="2024-10" db="EMBL/GenBank/DDBJ databases">
        <authorList>
            <person name="Ratan Roy A."/>
            <person name="Morales Sandoval P.H."/>
            <person name="De Los Santos Villalobos S."/>
            <person name="Chakraborty S."/>
            <person name="Mukherjee J."/>
        </authorList>
    </citation>
    <scope>NUCLEOTIDE SEQUENCE [LARGE SCALE GENOMIC DNA]</scope>
    <source>
        <strain evidence="5 6">S1</strain>
    </source>
</reference>
<sequence length="234" mass="26134">MPSSPSPKATEDRVYTELYEAICERQLLPDTKLGEALLADHFGVSRTIIRQVLQRLAGDGLVRQEPHRGAFVARITLAEARQIYAAWRLVEATIIREVTPTMTSAQLQALRNLIAQERQACEQADYPLLTRLSSQFHMALAALSQNKYLGQFLRELIPLTALAYFYDVKNMPLCRKDEHSQILDCIEAGEAEQAVAIAEQHLDGIEAALDASASLDPQISLVDRLRLRQPSLSP</sequence>
<accession>A0ABW6IC66</accession>
<dbReference type="InterPro" id="IPR011711">
    <property type="entry name" value="GntR_C"/>
</dbReference>
<dbReference type="PROSITE" id="PS50949">
    <property type="entry name" value="HTH_GNTR"/>
    <property type="match status" value="1"/>
</dbReference>
<dbReference type="PANTHER" id="PTHR43537">
    <property type="entry name" value="TRANSCRIPTIONAL REGULATOR, GNTR FAMILY"/>
    <property type="match status" value="1"/>
</dbReference>
<comment type="caution">
    <text evidence="5">The sequence shown here is derived from an EMBL/GenBank/DDBJ whole genome shotgun (WGS) entry which is preliminary data.</text>
</comment>
<dbReference type="SUPFAM" id="SSF48008">
    <property type="entry name" value="GntR ligand-binding domain-like"/>
    <property type="match status" value="1"/>
</dbReference>
<organism evidence="5 6">
    <name type="scientific">Almyronema epifaneia S1</name>
    <dbReference type="NCBI Taxonomy" id="2991925"/>
    <lineage>
        <taxon>Bacteria</taxon>
        <taxon>Bacillati</taxon>
        <taxon>Cyanobacteriota</taxon>
        <taxon>Cyanophyceae</taxon>
        <taxon>Nodosilineales</taxon>
        <taxon>Nodosilineaceae</taxon>
        <taxon>Almyronema</taxon>
        <taxon>Almyronema epifaneia</taxon>
    </lineage>
</organism>
<evidence type="ECO:0000256" key="2">
    <source>
        <dbReference type="ARBA" id="ARBA00023125"/>
    </source>
</evidence>
<evidence type="ECO:0000256" key="3">
    <source>
        <dbReference type="ARBA" id="ARBA00023163"/>
    </source>
</evidence>
<dbReference type="InterPro" id="IPR036390">
    <property type="entry name" value="WH_DNA-bd_sf"/>
</dbReference>
<dbReference type="InterPro" id="IPR036388">
    <property type="entry name" value="WH-like_DNA-bd_sf"/>
</dbReference>
<evidence type="ECO:0000259" key="4">
    <source>
        <dbReference type="PROSITE" id="PS50949"/>
    </source>
</evidence>
<dbReference type="PANTHER" id="PTHR43537:SF53">
    <property type="entry name" value="HTH-TYPE TRANSCRIPTIONAL REPRESSOR NANR"/>
    <property type="match status" value="1"/>
</dbReference>
<dbReference type="Gene3D" id="1.20.120.530">
    <property type="entry name" value="GntR ligand-binding domain-like"/>
    <property type="match status" value="1"/>
</dbReference>
<dbReference type="SMART" id="SM00345">
    <property type="entry name" value="HTH_GNTR"/>
    <property type="match status" value="1"/>
</dbReference>
<dbReference type="Gene3D" id="1.10.10.10">
    <property type="entry name" value="Winged helix-like DNA-binding domain superfamily/Winged helix DNA-binding domain"/>
    <property type="match status" value="1"/>
</dbReference>
<dbReference type="Pfam" id="PF00392">
    <property type="entry name" value="GntR"/>
    <property type="match status" value="1"/>
</dbReference>
<dbReference type="CDD" id="cd07377">
    <property type="entry name" value="WHTH_GntR"/>
    <property type="match status" value="1"/>
</dbReference>
<feature type="domain" description="HTH gntR-type" evidence="4">
    <location>
        <begin position="8"/>
        <end position="75"/>
    </location>
</feature>
<dbReference type="SMART" id="SM00895">
    <property type="entry name" value="FCD"/>
    <property type="match status" value="1"/>
</dbReference>
<keyword evidence="3" id="KW-0804">Transcription</keyword>
<dbReference type="SUPFAM" id="SSF46785">
    <property type="entry name" value="Winged helix' DNA-binding domain"/>
    <property type="match status" value="1"/>
</dbReference>
<evidence type="ECO:0000256" key="1">
    <source>
        <dbReference type="ARBA" id="ARBA00023015"/>
    </source>
</evidence>
<proteinExistence type="predicted"/>
<dbReference type="InterPro" id="IPR008920">
    <property type="entry name" value="TF_FadR/GntR_C"/>
</dbReference>
<gene>
    <name evidence="5" type="ORF">ACFVKH_03540</name>
</gene>
<evidence type="ECO:0000313" key="6">
    <source>
        <dbReference type="Proteomes" id="UP001600165"/>
    </source>
</evidence>
<keyword evidence="2" id="KW-0238">DNA-binding</keyword>
<dbReference type="Pfam" id="PF07729">
    <property type="entry name" value="FCD"/>
    <property type="match status" value="1"/>
</dbReference>
<keyword evidence="6" id="KW-1185">Reference proteome</keyword>